<proteinExistence type="predicted"/>
<name>A0ABX1VF82_9PLAN</name>
<feature type="region of interest" description="Disordered" evidence="1">
    <location>
        <begin position="66"/>
        <end position="93"/>
    </location>
</feature>
<dbReference type="RefSeq" id="WP_171187851.1">
    <property type="nucleotide sequence ID" value="NZ_WTPX01000089.1"/>
</dbReference>
<organism evidence="2 3">
    <name type="scientific">Alienimonas chondri</name>
    <dbReference type="NCBI Taxonomy" id="2681879"/>
    <lineage>
        <taxon>Bacteria</taxon>
        <taxon>Pseudomonadati</taxon>
        <taxon>Planctomycetota</taxon>
        <taxon>Planctomycetia</taxon>
        <taxon>Planctomycetales</taxon>
        <taxon>Planctomycetaceae</taxon>
        <taxon>Alienimonas</taxon>
    </lineage>
</organism>
<gene>
    <name evidence="2" type="ORF">LzC2_27400</name>
</gene>
<accession>A0ABX1VF82</accession>
<evidence type="ECO:0000313" key="2">
    <source>
        <dbReference type="EMBL" id="NNJ26651.1"/>
    </source>
</evidence>
<dbReference type="Proteomes" id="UP000609651">
    <property type="component" value="Unassembled WGS sequence"/>
</dbReference>
<evidence type="ECO:0000256" key="1">
    <source>
        <dbReference type="SAM" id="MobiDB-lite"/>
    </source>
</evidence>
<keyword evidence="3" id="KW-1185">Reference proteome</keyword>
<dbReference type="EMBL" id="WTPX01000089">
    <property type="protein sequence ID" value="NNJ26651.1"/>
    <property type="molecule type" value="Genomic_DNA"/>
</dbReference>
<reference evidence="2 3" key="1">
    <citation type="journal article" date="2020" name="Syst. Appl. Microbiol.">
        <title>Alienimonas chondri sp. nov., a novel planctomycete isolated from the biofilm of the red alga Chondrus crispus.</title>
        <authorList>
            <person name="Vitorino I."/>
            <person name="Albuquerque L."/>
            <person name="Wiegand S."/>
            <person name="Kallscheuer N."/>
            <person name="da Costa M.S."/>
            <person name="Lobo-da-Cunha A."/>
            <person name="Jogler C."/>
            <person name="Lage O.M."/>
        </authorList>
    </citation>
    <scope>NUCLEOTIDE SEQUENCE [LARGE SCALE GENOMIC DNA]</scope>
    <source>
        <strain evidence="2 3">LzC2</strain>
    </source>
</reference>
<comment type="caution">
    <text evidence="2">The sequence shown here is derived from an EMBL/GenBank/DDBJ whole genome shotgun (WGS) entry which is preliminary data.</text>
</comment>
<sequence length="93" mass="9658">MRLTHAALCQLTPLVPTGDLCFEYHGTPRRGRLETLGEGPAGAFLLIRHPDGSCKSYSLAKMTGLREAEAENGSPAAPASPSPSPSGGARRAA</sequence>
<evidence type="ECO:0000313" key="3">
    <source>
        <dbReference type="Proteomes" id="UP000609651"/>
    </source>
</evidence>
<protein>
    <submittedName>
        <fullName evidence="2">Uncharacterized protein</fullName>
    </submittedName>
</protein>